<dbReference type="Proteomes" id="UP000807342">
    <property type="component" value="Unassembled WGS sequence"/>
</dbReference>
<proteinExistence type="predicted"/>
<dbReference type="InterPro" id="IPR038261">
    <property type="entry name" value="GPP34-like_sf"/>
</dbReference>
<accession>A0A9P6BUE9</accession>
<dbReference type="Gene3D" id="1.10.3630.10">
    <property type="entry name" value="yeast vps74-n-term truncation variant domain like"/>
    <property type="match status" value="1"/>
</dbReference>
<dbReference type="AlphaFoldDB" id="A0A9P6BUE9"/>
<sequence length="124" mass="13881">MDHTGKNAPESNESRAIDHHLIGFLAADQTNTINRTVSLLTSTTYTALLSALSAEDIQPRVVRSACLECDVYTPSMVDNVFGRLNHEAREVAIQRCEDILGDFLARLFGRSQWDGTTRRTRRAM</sequence>
<name>A0A9P6BUE9_9AGAR</name>
<gene>
    <name evidence="1" type="ORF">P691DRAFT_780190</name>
</gene>
<evidence type="ECO:0000313" key="1">
    <source>
        <dbReference type="EMBL" id="KAF9439806.1"/>
    </source>
</evidence>
<reference evidence="1" key="1">
    <citation type="submission" date="2020-11" db="EMBL/GenBank/DDBJ databases">
        <authorList>
            <consortium name="DOE Joint Genome Institute"/>
            <person name="Ahrendt S."/>
            <person name="Riley R."/>
            <person name="Andreopoulos W."/>
            <person name="Labutti K."/>
            <person name="Pangilinan J."/>
            <person name="Ruiz-Duenas F.J."/>
            <person name="Barrasa J.M."/>
            <person name="Sanchez-Garcia M."/>
            <person name="Camarero S."/>
            <person name="Miyauchi S."/>
            <person name="Serrano A."/>
            <person name="Linde D."/>
            <person name="Babiker R."/>
            <person name="Drula E."/>
            <person name="Ayuso-Fernandez I."/>
            <person name="Pacheco R."/>
            <person name="Padilla G."/>
            <person name="Ferreira P."/>
            <person name="Barriuso J."/>
            <person name="Kellner H."/>
            <person name="Castanera R."/>
            <person name="Alfaro M."/>
            <person name="Ramirez L."/>
            <person name="Pisabarro A.G."/>
            <person name="Kuo A."/>
            <person name="Tritt A."/>
            <person name="Lipzen A."/>
            <person name="He G."/>
            <person name="Yan M."/>
            <person name="Ng V."/>
            <person name="Cullen D."/>
            <person name="Martin F."/>
            <person name="Rosso M.-N."/>
            <person name="Henrissat B."/>
            <person name="Hibbett D."/>
            <person name="Martinez A.T."/>
            <person name="Grigoriev I.V."/>
        </authorList>
    </citation>
    <scope>NUCLEOTIDE SEQUENCE</scope>
    <source>
        <strain evidence="1">MF-IS2</strain>
    </source>
</reference>
<dbReference type="EMBL" id="MU153383">
    <property type="protein sequence ID" value="KAF9439806.1"/>
    <property type="molecule type" value="Genomic_DNA"/>
</dbReference>
<evidence type="ECO:0000313" key="2">
    <source>
        <dbReference type="Proteomes" id="UP000807342"/>
    </source>
</evidence>
<protein>
    <submittedName>
        <fullName evidence="1">Uncharacterized protein</fullName>
    </submittedName>
</protein>
<keyword evidence="2" id="KW-1185">Reference proteome</keyword>
<comment type="caution">
    <text evidence="1">The sequence shown here is derived from an EMBL/GenBank/DDBJ whole genome shotgun (WGS) entry which is preliminary data.</text>
</comment>
<organism evidence="1 2">
    <name type="scientific">Macrolepiota fuliginosa MF-IS2</name>
    <dbReference type="NCBI Taxonomy" id="1400762"/>
    <lineage>
        <taxon>Eukaryota</taxon>
        <taxon>Fungi</taxon>
        <taxon>Dikarya</taxon>
        <taxon>Basidiomycota</taxon>
        <taxon>Agaricomycotina</taxon>
        <taxon>Agaricomycetes</taxon>
        <taxon>Agaricomycetidae</taxon>
        <taxon>Agaricales</taxon>
        <taxon>Agaricineae</taxon>
        <taxon>Agaricaceae</taxon>
        <taxon>Macrolepiota</taxon>
    </lineage>
</organism>